<gene>
    <name evidence="5" type="ORF">K8W24_13280</name>
</gene>
<evidence type="ECO:0000256" key="1">
    <source>
        <dbReference type="ARBA" id="ARBA00023015"/>
    </source>
</evidence>
<dbReference type="PANTHER" id="PTHR34580">
    <property type="match status" value="1"/>
</dbReference>
<name>A0A921KRI0_9MICO</name>
<dbReference type="SUPFAM" id="SSF46785">
    <property type="entry name" value="Winged helix' DNA-binding domain"/>
    <property type="match status" value="1"/>
</dbReference>
<keyword evidence="2" id="KW-0804">Transcription</keyword>
<dbReference type="Proteomes" id="UP000775129">
    <property type="component" value="Unassembled WGS sequence"/>
</dbReference>
<dbReference type="InterPro" id="IPR028349">
    <property type="entry name" value="PafC-like"/>
</dbReference>
<dbReference type="InterPro" id="IPR026881">
    <property type="entry name" value="WYL_dom"/>
</dbReference>
<evidence type="ECO:0000256" key="2">
    <source>
        <dbReference type="ARBA" id="ARBA00023163"/>
    </source>
</evidence>
<feature type="domain" description="HTH deoR-type" evidence="4">
    <location>
        <begin position="4"/>
        <end position="69"/>
    </location>
</feature>
<dbReference type="Pfam" id="PF25583">
    <property type="entry name" value="WCX"/>
    <property type="match status" value="1"/>
</dbReference>
<reference evidence="5" key="1">
    <citation type="journal article" date="2021" name="PeerJ">
        <title>Extensive microbial diversity within the chicken gut microbiome revealed by metagenomics and culture.</title>
        <authorList>
            <person name="Gilroy R."/>
            <person name="Ravi A."/>
            <person name="Getino M."/>
            <person name="Pursley I."/>
            <person name="Horton D.L."/>
            <person name="Alikhan N.F."/>
            <person name="Baker D."/>
            <person name="Gharbi K."/>
            <person name="Hall N."/>
            <person name="Watson M."/>
            <person name="Adriaenssens E.M."/>
            <person name="Foster-Nyarko E."/>
            <person name="Jarju S."/>
            <person name="Secka A."/>
            <person name="Antonio M."/>
            <person name="Oren A."/>
            <person name="Chaudhuri R.R."/>
            <person name="La Ragione R."/>
            <person name="Hildebrand F."/>
            <person name="Pallen M.J."/>
        </authorList>
    </citation>
    <scope>NUCLEOTIDE SEQUENCE</scope>
    <source>
        <strain evidence="5">1647</strain>
    </source>
</reference>
<comment type="caution">
    <text evidence="5">The sequence shown here is derived from an EMBL/GenBank/DDBJ whole genome shotgun (WGS) entry which is preliminary data.</text>
</comment>
<dbReference type="Pfam" id="PF13280">
    <property type="entry name" value="WYL"/>
    <property type="match status" value="1"/>
</dbReference>
<dbReference type="InterPro" id="IPR036388">
    <property type="entry name" value="WH-like_DNA-bd_sf"/>
</dbReference>
<dbReference type="Pfam" id="PF08279">
    <property type="entry name" value="HTH_11"/>
    <property type="match status" value="1"/>
</dbReference>
<organism evidence="5 6">
    <name type="scientific">Brachybacterium paraconglomeratum</name>
    <dbReference type="NCBI Taxonomy" id="173362"/>
    <lineage>
        <taxon>Bacteria</taxon>
        <taxon>Bacillati</taxon>
        <taxon>Actinomycetota</taxon>
        <taxon>Actinomycetes</taxon>
        <taxon>Micrococcales</taxon>
        <taxon>Dermabacteraceae</taxon>
        <taxon>Brachybacterium</taxon>
    </lineage>
</organism>
<dbReference type="InterPro" id="IPR013196">
    <property type="entry name" value="HTH_11"/>
</dbReference>
<evidence type="ECO:0000313" key="5">
    <source>
        <dbReference type="EMBL" id="HJF50740.1"/>
    </source>
</evidence>
<dbReference type="GO" id="GO:0003700">
    <property type="term" value="F:DNA-binding transcription factor activity"/>
    <property type="evidence" value="ECO:0007669"/>
    <property type="project" value="InterPro"/>
</dbReference>
<reference evidence="5" key="2">
    <citation type="submission" date="2021-09" db="EMBL/GenBank/DDBJ databases">
        <authorList>
            <person name="Gilroy R."/>
        </authorList>
    </citation>
    <scope>NUCLEOTIDE SEQUENCE</scope>
    <source>
        <strain evidence="5">1647</strain>
    </source>
</reference>
<dbReference type="InterPro" id="IPR051534">
    <property type="entry name" value="CBASS_pafABC_assoc_protein"/>
</dbReference>
<dbReference type="PROSITE" id="PS51000">
    <property type="entry name" value="HTH_DEOR_2"/>
    <property type="match status" value="1"/>
</dbReference>
<evidence type="ECO:0000259" key="4">
    <source>
        <dbReference type="PROSITE" id="PS51000"/>
    </source>
</evidence>
<keyword evidence="1" id="KW-0805">Transcription regulation</keyword>
<dbReference type="InterPro" id="IPR036390">
    <property type="entry name" value="WH_DNA-bd_sf"/>
</dbReference>
<proteinExistence type="predicted"/>
<sequence>MTETTGRALEMLAVLQTGRELTGPELAARLGVSERTLRRDAERLRRLGYGIESRRGPGGGYRLTAGSRMPPLLLDDDEAVAMQVGLAMVAATGDRTADGSDDGAANGAADGAAEVPGGIAEAAEQARAKLVQLLQPRLRPRAGALHDALEVGVPSAPGIGADDLSALAQAIHDHRTVRIEHVPAGRERTRREVEPHRLVHRYARWYLLAWDRAREDWRTFRVDRLQAIAPTGARFTPRTVPEGAGGEHLREGVRRGRQRVELEVSATAAEIADALPYEELELSPREGGPTRVVAHVRDVAWVPHLLAVLPGTARVLEPAEVRDAVLAQARAVLAAHGADSTLRRDEQARQGELGSSCSEDDQEPG</sequence>
<evidence type="ECO:0000313" key="6">
    <source>
        <dbReference type="Proteomes" id="UP000775129"/>
    </source>
</evidence>
<dbReference type="EMBL" id="DYWO01000397">
    <property type="protein sequence ID" value="HJF50740.1"/>
    <property type="molecule type" value="Genomic_DNA"/>
</dbReference>
<evidence type="ECO:0000256" key="3">
    <source>
        <dbReference type="SAM" id="MobiDB-lite"/>
    </source>
</evidence>
<dbReference type="InterPro" id="IPR001034">
    <property type="entry name" value="DeoR_HTH"/>
</dbReference>
<protein>
    <submittedName>
        <fullName evidence="5">YafY family transcriptional regulator</fullName>
    </submittedName>
</protein>
<dbReference type="InterPro" id="IPR057727">
    <property type="entry name" value="WCX_dom"/>
</dbReference>
<feature type="region of interest" description="Disordered" evidence="3">
    <location>
        <begin position="337"/>
        <end position="365"/>
    </location>
</feature>
<accession>A0A921KRI0</accession>
<dbReference type="PROSITE" id="PS52050">
    <property type="entry name" value="WYL"/>
    <property type="match status" value="1"/>
</dbReference>
<dbReference type="PIRSF" id="PIRSF016838">
    <property type="entry name" value="PafC"/>
    <property type="match status" value="1"/>
</dbReference>
<dbReference type="AlphaFoldDB" id="A0A921KRI0"/>
<dbReference type="Gene3D" id="1.10.10.10">
    <property type="entry name" value="Winged helix-like DNA-binding domain superfamily/Winged helix DNA-binding domain"/>
    <property type="match status" value="1"/>
</dbReference>
<dbReference type="PANTHER" id="PTHR34580:SF3">
    <property type="entry name" value="PROTEIN PAFB"/>
    <property type="match status" value="1"/>
</dbReference>